<feature type="coiled-coil region" evidence="11">
    <location>
        <begin position="1"/>
        <end position="28"/>
    </location>
</feature>
<gene>
    <name evidence="12" type="ORF">SH1V18_14660</name>
</gene>
<dbReference type="GO" id="GO:0044781">
    <property type="term" value="P:bacterial-type flagellum organization"/>
    <property type="evidence" value="ECO:0007669"/>
    <property type="project" value="UniProtKB-KW"/>
</dbReference>
<protein>
    <recommendedName>
        <fullName evidence="3">Flagellar FliJ protein</fullName>
    </recommendedName>
</protein>
<dbReference type="Gene3D" id="1.10.287.1700">
    <property type="match status" value="1"/>
</dbReference>
<evidence type="ECO:0000256" key="4">
    <source>
        <dbReference type="ARBA" id="ARBA00022448"/>
    </source>
</evidence>
<evidence type="ECO:0000256" key="11">
    <source>
        <dbReference type="SAM" id="Coils"/>
    </source>
</evidence>
<evidence type="ECO:0000256" key="1">
    <source>
        <dbReference type="ARBA" id="ARBA00004413"/>
    </source>
</evidence>
<keyword evidence="10" id="KW-1006">Bacterial flagellum protein export</keyword>
<evidence type="ECO:0000256" key="6">
    <source>
        <dbReference type="ARBA" id="ARBA00022500"/>
    </source>
</evidence>
<dbReference type="AlphaFoldDB" id="A0A9W5YA84"/>
<keyword evidence="11" id="KW-0175">Coiled coil</keyword>
<dbReference type="GO" id="GO:0009288">
    <property type="term" value="C:bacterial-type flagellum"/>
    <property type="evidence" value="ECO:0007669"/>
    <property type="project" value="InterPro"/>
</dbReference>
<dbReference type="RefSeq" id="WP_281814013.1">
    <property type="nucleotide sequence ID" value="NZ_BRLB01000002.1"/>
</dbReference>
<keyword evidence="6" id="KW-0145">Chemotaxis</keyword>
<dbReference type="Pfam" id="PF02050">
    <property type="entry name" value="FliJ"/>
    <property type="match status" value="1"/>
</dbReference>
<name>A0A9W5YA84_9FIRM</name>
<dbReference type="EMBL" id="BRLB01000002">
    <property type="protein sequence ID" value="GKX28986.1"/>
    <property type="molecule type" value="Genomic_DNA"/>
</dbReference>
<evidence type="ECO:0000256" key="10">
    <source>
        <dbReference type="ARBA" id="ARBA00023225"/>
    </source>
</evidence>
<keyword evidence="4" id="KW-0813">Transport</keyword>
<dbReference type="GO" id="GO:0005886">
    <property type="term" value="C:plasma membrane"/>
    <property type="evidence" value="ECO:0007669"/>
    <property type="project" value="UniProtKB-SubCell"/>
</dbReference>
<reference evidence="12" key="1">
    <citation type="submission" date="2022-06" db="EMBL/GenBank/DDBJ databases">
        <title>Vallitalea longa sp. nov., an anaerobic bacterium isolated from marine sediment.</title>
        <authorList>
            <person name="Hirano S."/>
            <person name="Terahara T."/>
            <person name="Mori K."/>
            <person name="Hamada M."/>
            <person name="Matsumoto R."/>
            <person name="Kobayashi T."/>
        </authorList>
    </citation>
    <scope>NUCLEOTIDE SEQUENCE</scope>
    <source>
        <strain evidence="12">SH18-1</strain>
    </source>
</reference>
<keyword evidence="5" id="KW-1003">Cell membrane</keyword>
<comment type="subcellular location">
    <subcellularLocation>
        <location evidence="1">Cell membrane</location>
        <topology evidence="1">Peripheral membrane protein</topology>
        <orientation evidence="1">Cytoplasmic side</orientation>
    </subcellularLocation>
</comment>
<keyword evidence="13" id="KW-1185">Reference proteome</keyword>
<accession>A0A9W5YA84</accession>
<evidence type="ECO:0000313" key="13">
    <source>
        <dbReference type="Proteomes" id="UP001144256"/>
    </source>
</evidence>
<keyword evidence="7" id="KW-1005">Bacterial flagellum biogenesis</keyword>
<comment type="caution">
    <text evidence="12">The sequence shown here is derived from an EMBL/GenBank/DDBJ whole genome shotgun (WGS) entry which is preliminary data.</text>
</comment>
<evidence type="ECO:0000256" key="3">
    <source>
        <dbReference type="ARBA" id="ARBA00020392"/>
    </source>
</evidence>
<dbReference type="NCBIfam" id="TIGR02473">
    <property type="entry name" value="flagell_FliJ"/>
    <property type="match status" value="1"/>
</dbReference>
<evidence type="ECO:0000256" key="7">
    <source>
        <dbReference type="ARBA" id="ARBA00022795"/>
    </source>
</evidence>
<dbReference type="GO" id="GO:0015031">
    <property type="term" value="P:protein transport"/>
    <property type="evidence" value="ECO:0007669"/>
    <property type="project" value="UniProtKB-KW"/>
</dbReference>
<evidence type="ECO:0000256" key="5">
    <source>
        <dbReference type="ARBA" id="ARBA00022475"/>
    </source>
</evidence>
<evidence type="ECO:0000256" key="2">
    <source>
        <dbReference type="ARBA" id="ARBA00010004"/>
    </source>
</evidence>
<evidence type="ECO:0000256" key="8">
    <source>
        <dbReference type="ARBA" id="ARBA00022927"/>
    </source>
</evidence>
<dbReference type="GO" id="GO:0006935">
    <property type="term" value="P:chemotaxis"/>
    <property type="evidence" value="ECO:0007669"/>
    <property type="project" value="UniProtKB-KW"/>
</dbReference>
<dbReference type="InterPro" id="IPR053716">
    <property type="entry name" value="Flag_assembly_chemotaxis_eff"/>
</dbReference>
<dbReference type="Proteomes" id="UP001144256">
    <property type="component" value="Unassembled WGS sequence"/>
</dbReference>
<proteinExistence type="inferred from homology"/>
<dbReference type="GO" id="GO:0071973">
    <property type="term" value="P:bacterial-type flagellum-dependent cell motility"/>
    <property type="evidence" value="ECO:0007669"/>
    <property type="project" value="InterPro"/>
</dbReference>
<comment type="similarity">
    <text evidence="2">Belongs to the FliJ family.</text>
</comment>
<sequence>MAKFQFRLQNVLNIKEKLEEQKKMELSNAHQLLDIEEKRLEHLTALRDDNIKILRNKVGNKITVKDIRDIGESNQYYSNIIIQQDIVVAKANDRVSFIKKELKEALIEKKIYEKLKENAYAKYYDEECKEEQKHLDEIVSYRYKK</sequence>
<keyword evidence="9" id="KW-0472">Membrane</keyword>
<evidence type="ECO:0000256" key="9">
    <source>
        <dbReference type="ARBA" id="ARBA00023136"/>
    </source>
</evidence>
<organism evidence="12 13">
    <name type="scientific">Vallitalea longa</name>
    <dbReference type="NCBI Taxonomy" id="2936439"/>
    <lineage>
        <taxon>Bacteria</taxon>
        <taxon>Bacillati</taxon>
        <taxon>Bacillota</taxon>
        <taxon>Clostridia</taxon>
        <taxon>Lachnospirales</taxon>
        <taxon>Vallitaleaceae</taxon>
        <taxon>Vallitalea</taxon>
    </lineage>
</organism>
<evidence type="ECO:0000313" key="12">
    <source>
        <dbReference type="EMBL" id="GKX28986.1"/>
    </source>
</evidence>
<keyword evidence="8" id="KW-0653">Protein transport</keyword>
<dbReference type="InterPro" id="IPR012823">
    <property type="entry name" value="Flagell_FliJ"/>
</dbReference>